<dbReference type="GO" id="GO:0046872">
    <property type="term" value="F:metal ion binding"/>
    <property type="evidence" value="ECO:0007669"/>
    <property type="project" value="InterPro"/>
</dbReference>
<keyword evidence="4" id="KW-0092">Biotin</keyword>
<evidence type="ECO:0008006" key="9">
    <source>
        <dbReference type="Google" id="ProtNLM"/>
    </source>
</evidence>
<dbReference type="SUPFAM" id="SSF56059">
    <property type="entry name" value="Glutathione synthetase ATP-binding domain-like"/>
    <property type="match status" value="1"/>
</dbReference>
<dbReference type="PANTHER" id="PTHR18866">
    <property type="entry name" value="CARBOXYLASE:PYRUVATE/ACETYL-COA/PROPIONYL-COA CARBOXYLASE"/>
    <property type="match status" value="1"/>
</dbReference>
<protein>
    <recommendedName>
        <fullName evidence="9">Methylcrotonoyl-CoA carboxylase subunit alpha, mitochondrial</fullName>
    </recommendedName>
</protein>
<gene>
    <name evidence="8" type="ORF">TCNE_LOCUS3123</name>
</gene>
<dbReference type="InterPro" id="IPR005482">
    <property type="entry name" value="Biotin_COase_C"/>
</dbReference>
<dbReference type="GO" id="GO:0004485">
    <property type="term" value="F:methylcrotonoyl-CoA carboxylase activity"/>
    <property type="evidence" value="ECO:0007669"/>
    <property type="project" value="TreeGrafter"/>
</dbReference>
<dbReference type="SMART" id="SM00878">
    <property type="entry name" value="Biotin_carb_C"/>
    <property type="match status" value="1"/>
</dbReference>
<dbReference type="InterPro" id="IPR011054">
    <property type="entry name" value="Rudment_hybrid_motif"/>
</dbReference>
<evidence type="ECO:0000256" key="2">
    <source>
        <dbReference type="ARBA" id="ARBA00022741"/>
    </source>
</evidence>
<evidence type="ECO:0000256" key="4">
    <source>
        <dbReference type="ARBA" id="ARBA00023267"/>
    </source>
</evidence>
<dbReference type="PROSITE" id="PS00867">
    <property type="entry name" value="CPSASE_2"/>
    <property type="match status" value="1"/>
</dbReference>
<keyword evidence="1" id="KW-0436">Ligase</keyword>
<evidence type="ECO:0000259" key="7">
    <source>
        <dbReference type="PROSITE" id="PS50979"/>
    </source>
</evidence>
<dbReference type="EMBL" id="UYWY01003729">
    <property type="protein sequence ID" value="VDM28840.1"/>
    <property type="molecule type" value="Genomic_DNA"/>
</dbReference>
<evidence type="ECO:0000256" key="5">
    <source>
        <dbReference type="PROSITE-ProRule" id="PRU00409"/>
    </source>
</evidence>
<organism evidence="8">
    <name type="scientific">Toxocara canis</name>
    <name type="common">Canine roundworm</name>
    <dbReference type="NCBI Taxonomy" id="6265"/>
    <lineage>
        <taxon>Eukaryota</taxon>
        <taxon>Metazoa</taxon>
        <taxon>Ecdysozoa</taxon>
        <taxon>Nematoda</taxon>
        <taxon>Chromadorea</taxon>
        <taxon>Rhabditida</taxon>
        <taxon>Spirurina</taxon>
        <taxon>Ascaridomorpha</taxon>
        <taxon>Ascaridoidea</taxon>
        <taxon>Toxocaridae</taxon>
        <taxon>Toxocara</taxon>
    </lineage>
</organism>
<evidence type="ECO:0000256" key="1">
    <source>
        <dbReference type="ARBA" id="ARBA00022598"/>
    </source>
</evidence>
<dbReference type="AlphaFoldDB" id="A0A3P7EZH9"/>
<dbReference type="PANTHER" id="PTHR18866:SF33">
    <property type="entry name" value="METHYLCROTONOYL-COA CARBOXYLASE SUBUNIT ALPHA, MITOCHONDRIAL-RELATED"/>
    <property type="match status" value="1"/>
</dbReference>
<evidence type="ECO:0000259" key="6">
    <source>
        <dbReference type="PROSITE" id="PS50975"/>
    </source>
</evidence>
<dbReference type="PROSITE" id="PS50979">
    <property type="entry name" value="BC"/>
    <property type="match status" value="1"/>
</dbReference>
<keyword evidence="3 5" id="KW-0067">ATP-binding</keyword>
<keyword evidence="2 5" id="KW-0547">Nucleotide-binding</keyword>
<dbReference type="PROSITE" id="PS50975">
    <property type="entry name" value="ATP_GRASP"/>
    <property type="match status" value="1"/>
</dbReference>
<dbReference type="InterPro" id="IPR050856">
    <property type="entry name" value="Biotin_carboxylase_complex"/>
</dbReference>
<dbReference type="Pfam" id="PF02785">
    <property type="entry name" value="Biotin_carb_C"/>
    <property type="match status" value="1"/>
</dbReference>
<dbReference type="Gene3D" id="3.30.470.20">
    <property type="entry name" value="ATP-grasp fold, B domain"/>
    <property type="match status" value="1"/>
</dbReference>
<dbReference type="GO" id="GO:0005739">
    <property type="term" value="C:mitochondrion"/>
    <property type="evidence" value="ECO:0007669"/>
    <property type="project" value="TreeGrafter"/>
</dbReference>
<dbReference type="InterPro" id="IPR005479">
    <property type="entry name" value="CPAse_ATP-bd"/>
</dbReference>
<dbReference type="InterPro" id="IPR011761">
    <property type="entry name" value="ATP-grasp"/>
</dbReference>
<sequence length="204" mass="23116">MCCNSVCIQIFGDHHDNYVYLWERDCSVQRRHQKIIEEAPAPGLNMSVRRRLGESAVRAAKAVGYVGSGTVEFIMDRSGEFFFMEMNTRLQVEHPVTEAITGTDLVEWQFKVAEGEKLPLRQDEIQLNGHALEARVYAEDTKAGFIPIAGHLKHVSFPTFARVDTGIEEGDEVSMHYDPMIAKVGFIISFENEKKSSYEIFVIV</sequence>
<dbReference type="GO" id="GO:0005524">
    <property type="term" value="F:ATP binding"/>
    <property type="evidence" value="ECO:0007669"/>
    <property type="project" value="UniProtKB-UniRule"/>
</dbReference>
<feature type="domain" description="ATP-grasp" evidence="6">
    <location>
        <begin position="48"/>
        <end position="114"/>
    </location>
</feature>
<dbReference type="SUPFAM" id="SSF51246">
    <property type="entry name" value="Rudiment single hybrid motif"/>
    <property type="match status" value="1"/>
</dbReference>
<name>A0A3P7EZH9_TOXCA</name>
<dbReference type="InterPro" id="IPR011764">
    <property type="entry name" value="Biotin_carboxylation_dom"/>
</dbReference>
<accession>A0A3P7EZH9</accession>
<reference evidence="8" key="1">
    <citation type="submission" date="2018-11" db="EMBL/GenBank/DDBJ databases">
        <authorList>
            <consortium name="Pathogen Informatics"/>
        </authorList>
    </citation>
    <scope>NUCLEOTIDE SEQUENCE [LARGE SCALE GENOMIC DNA]</scope>
</reference>
<evidence type="ECO:0000256" key="3">
    <source>
        <dbReference type="ARBA" id="ARBA00022840"/>
    </source>
</evidence>
<proteinExistence type="predicted"/>
<dbReference type="Pfam" id="PF02786">
    <property type="entry name" value="CPSase_L_D2"/>
    <property type="match status" value="1"/>
</dbReference>
<evidence type="ECO:0000313" key="8">
    <source>
        <dbReference type="EMBL" id="VDM28840.1"/>
    </source>
</evidence>
<feature type="domain" description="Biotin carboxylation" evidence="7">
    <location>
        <begin position="1"/>
        <end position="204"/>
    </location>
</feature>